<accession>A0AAU8IC42</accession>
<dbReference type="SMART" id="SM01118">
    <property type="entry name" value="CYTH"/>
    <property type="match status" value="1"/>
</dbReference>
<reference evidence="2" key="1">
    <citation type="submission" date="2024-06" db="EMBL/GenBank/DDBJ databases">
        <authorList>
            <person name="Fan A."/>
            <person name="Zhang F.Y."/>
            <person name="Zhang L."/>
        </authorList>
    </citation>
    <scope>NUCLEOTIDE SEQUENCE</scope>
    <source>
        <strain evidence="2">Y61</strain>
    </source>
</reference>
<organism evidence="2">
    <name type="scientific">Sporolactobacillus sp. Y61</name>
    <dbReference type="NCBI Taxonomy" id="3160863"/>
    <lineage>
        <taxon>Bacteria</taxon>
        <taxon>Bacillati</taxon>
        <taxon>Bacillota</taxon>
        <taxon>Bacilli</taxon>
        <taxon>Bacillales</taxon>
        <taxon>Sporolactobacillaceae</taxon>
        <taxon>Sporolactobacillus</taxon>
    </lineage>
</organism>
<dbReference type="AlphaFoldDB" id="A0AAU8IC42"/>
<proteinExistence type="predicted"/>
<dbReference type="CDD" id="cd07762">
    <property type="entry name" value="CYTH-like_Pase_1"/>
    <property type="match status" value="1"/>
</dbReference>
<dbReference type="EMBL" id="CP159510">
    <property type="protein sequence ID" value="XCJ15865.1"/>
    <property type="molecule type" value="Genomic_DNA"/>
</dbReference>
<dbReference type="InterPro" id="IPR023577">
    <property type="entry name" value="CYTH_domain"/>
</dbReference>
<protein>
    <submittedName>
        <fullName evidence="2">CYTH domain-containing protein</fullName>
    </submittedName>
</protein>
<feature type="domain" description="CYTH" evidence="1">
    <location>
        <begin position="4"/>
        <end position="192"/>
    </location>
</feature>
<dbReference type="Gene3D" id="2.40.320.10">
    <property type="entry name" value="Hypothetical Protein Pfu-838710-001"/>
    <property type="match status" value="1"/>
</dbReference>
<name>A0AAU8IC42_9BACL</name>
<dbReference type="SUPFAM" id="SSF55154">
    <property type="entry name" value="CYTH-like phosphatases"/>
    <property type="match status" value="1"/>
</dbReference>
<dbReference type="InterPro" id="IPR009195">
    <property type="entry name" value="Uncharacterised_YjbK"/>
</dbReference>
<dbReference type="InterPro" id="IPR033469">
    <property type="entry name" value="CYTH-like_dom_sf"/>
</dbReference>
<evidence type="ECO:0000313" key="2">
    <source>
        <dbReference type="EMBL" id="XCJ15865.1"/>
    </source>
</evidence>
<dbReference type="Pfam" id="PF01928">
    <property type="entry name" value="CYTH"/>
    <property type="match status" value="1"/>
</dbReference>
<sequence length="198" mass="22904">MSHELEIEFKNMLTESEFKQLCRLFDLNESSFFKQINDYFDTPTFGLRNKKSALRIRHLNGQHDFTLKQPYNGNTLETHQALSKEESDKLIQLGIMPAGTIEQAISGSGVNVDQLVHIGELMTLRSEFPYQKGTLFLDHSYYLNHEDFELEYEAEDDAEGRQIFSKLLKKASIPLRPSKNKILRLYEAILEAKGKDQN</sequence>
<evidence type="ECO:0000259" key="1">
    <source>
        <dbReference type="PROSITE" id="PS51707"/>
    </source>
</evidence>
<gene>
    <name evidence="2" type="ORF">ABNN70_09035</name>
</gene>
<dbReference type="PIRSF" id="PIRSF012526">
    <property type="entry name" value="CYTH_UCP012526"/>
    <property type="match status" value="1"/>
</dbReference>
<dbReference type="RefSeq" id="WP_129929893.1">
    <property type="nucleotide sequence ID" value="NZ_CP159510.1"/>
</dbReference>
<dbReference type="PROSITE" id="PS51707">
    <property type="entry name" value="CYTH"/>
    <property type="match status" value="1"/>
</dbReference>